<dbReference type="RefSeq" id="WP_094962780.1">
    <property type="nucleotide sequence ID" value="NZ_ABEXOC020000028.1"/>
</dbReference>
<reference evidence="4 6" key="1">
    <citation type="submission" date="2017-07" db="EMBL/GenBank/DDBJ databases">
        <title>blaIMP-27 on transferable plasmids in Proteus mirabilis and Providencia rettgeri.</title>
        <authorList>
            <person name="Potter R."/>
        </authorList>
    </citation>
    <scope>NUCLEOTIDE SEQUENCE [LARGE SCALE GENOMIC DNA]</scope>
    <source>
        <strain evidence="4 6">PR1</strain>
    </source>
</reference>
<reference evidence="5" key="4">
    <citation type="submission" date="2023-04" db="EMBL/GenBank/DDBJ databases">
        <title>Co-integrate Col3M blaNDM-1-harbouring plasmids in clinical Providencia rettgeri isolates from Argentina.</title>
        <authorList>
            <person name="de Belder D."/>
            <person name="Martino F."/>
            <person name="Tijet N."/>
            <person name="Melano R.G."/>
            <person name="Faccone D."/>
            <person name="de Mendieta J.M."/>
            <person name="Rapoport M."/>
            <person name="Albornoz E."/>
            <person name="Petroni A."/>
            <person name="Tuduri E."/>
            <person name="Derdoy L."/>
            <person name="Cogut S."/>
            <person name="Errecalde L."/>
            <person name="Pasteran F."/>
            <person name="Corso A."/>
            <person name="Gomez S.A."/>
        </authorList>
    </citation>
    <scope>NUCLEOTIDE SEQUENCE</scope>
    <source>
        <strain evidence="5">PreM15628</strain>
        <plasmid evidence="5">p15628B_125</plasmid>
    </source>
</reference>
<dbReference type="EMBL" id="CP123374">
    <property type="protein sequence ID" value="WHT96101.1"/>
    <property type="molecule type" value="Genomic_DNA"/>
</dbReference>
<keyword evidence="1" id="KW-0472">Membrane</keyword>
<proteinExistence type="predicted"/>
<keyword evidence="1" id="KW-1133">Transmembrane helix</keyword>
<dbReference type="InterPro" id="IPR007973">
    <property type="entry name" value="Pilus_assembly_TraE"/>
</dbReference>
<organism evidence="4 6">
    <name type="scientific">Providencia rettgeri</name>
    <dbReference type="NCBI Taxonomy" id="587"/>
    <lineage>
        <taxon>Bacteria</taxon>
        <taxon>Pseudomonadati</taxon>
        <taxon>Pseudomonadota</taxon>
        <taxon>Gammaproteobacteria</taxon>
        <taxon>Enterobacterales</taxon>
        <taxon>Morganellaceae</taxon>
        <taxon>Providencia</taxon>
    </lineage>
</organism>
<dbReference type="EMBL" id="NOWC01000032">
    <property type="protein sequence ID" value="OZS72695.1"/>
    <property type="molecule type" value="Genomic_DNA"/>
</dbReference>
<geneLocation type="plasmid" evidence="5 7">
    <name>p15628B_125</name>
</geneLocation>
<dbReference type="EMBL" id="CAHPSF010000020">
    <property type="protein sequence ID" value="CAB5718757.1"/>
    <property type="molecule type" value="Genomic_DNA"/>
</dbReference>
<protein>
    <submittedName>
        <fullName evidence="2">Conjugal transfer pilus assembly protein TraE</fullName>
    </submittedName>
    <submittedName>
        <fullName evidence="4">Type IV conjugative transfer system protein TraE</fullName>
    </submittedName>
</protein>
<dbReference type="AlphaFoldDB" id="A0A264VN69"/>
<dbReference type="Pfam" id="PF05309">
    <property type="entry name" value="TraE"/>
    <property type="match status" value="1"/>
</dbReference>
<dbReference type="NCBIfam" id="TIGR02761">
    <property type="entry name" value="TraE_TIGR"/>
    <property type="match status" value="1"/>
</dbReference>
<keyword evidence="5" id="KW-0614">Plasmid</keyword>
<evidence type="ECO:0000313" key="6">
    <source>
        <dbReference type="Proteomes" id="UP000216001"/>
    </source>
</evidence>
<sequence>MKLSAAKSAHKFTSLIFIILVCLLGGSITGNILAWSNIATLIDSREMTYIPQFFETPFTLSRSHADANYLEQTAQSLIFLRYNVSPESVKANHKALLRFFDNSQRPQMQEILAEEAKQIIENNVTSAFYLSGMDVYPNSGIVDIHGDIQTWIGNRKSLPERVTLRLTLKYANGLTTIGGFEVQVDEKKKK</sequence>
<accession>A0A264VN69</accession>
<dbReference type="GeneID" id="92276992"/>
<name>A0A264VN69_PRORE</name>
<evidence type="ECO:0000313" key="4">
    <source>
        <dbReference type="EMBL" id="OZS72695.1"/>
    </source>
</evidence>
<gene>
    <name evidence="4" type="primary">traE</name>
    <name evidence="4" type="ORF">CHI95_20605</name>
    <name evidence="2" type="ORF">GHA_04459</name>
    <name evidence="5" type="ORF">KOF27_22125</name>
    <name evidence="3" type="ORF">OGX73_22865</name>
</gene>
<dbReference type="Proteomes" id="UP000216001">
    <property type="component" value="Unassembled WGS sequence"/>
</dbReference>
<evidence type="ECO:0000256" key="1">
    <source>
        <dbReference type="SAM" id="Phobius"/>
    </source>
</evidence>
<reference evidence="3" key="3">
    <citation type="submission" date="2022-10" db="EMBL/GenBank/DDBJ databases">
        <title>Bacterial isolates recovered from the One Health project in Brazil.</title>
        <authorList>
            <person name="Valiatti T.B."/>
            <person name="Santos F."/>
            <person name="Cayo R."/>
            <person name="Gales A.C."/>
        </authorList>
    </citation>
    <scope>NUCLEOTIDE SEQUENCE</scope>
    <source>
        <strain evidence="3">PVR188</strain>
    </source>
</reference>
<evidence type="ECO:0000313" key="7">
    <source>
        <dbReference type="Proteomes" id="UP000682358"/>
    </source>
</evidence>
<evidence type="ECO:0000313" key="2">
    <source>
        <dbReference type="EMBL" id="CAB5718757.1"/>
    </source>
</evidence>
<dbReference type="Proteomes" id="UP000834611">
    <property type="component" value="Unassembled WGS sequence"/>
</dbReference>
<dbReference type="Proteomes" id="UP001159001">
    <property type="component" value="Unassembled WGS sequence"/>
</dbReference>
<keyword evidence="1" id="KW-0812">Transmembrane</keyword>
<evidence type="ECO:0000313" key="5">
    <source>
        <dbReference type="EMBL" id="WHT96101.1"/>
    </source>
</evidence>
<dbReference type="EMBL" id="JAOWIN010000024">
    <property type="protein sequence ID" value="MDI9095439.1"/>
    <property type="molecule type" value="Genomic_DNA"/>
</dbReference>
<reference evidence="2" key="2">
    <citation type="submission" date="2020-05" db="EMBL/GenBank/DDBJ databases">
        <authorList>
            <person name="Delgado-Blas J."/>
        </authorList>
    </citation>
    <scope>NUCLEOTIDE SEQUENCE</scope>
    <source>
        <strain evidence="2">BB1453</strain>
    </source>
</reference>
<feature type="transmembrane region" description="Helical" evidence="1">
    <location>
        <begin position="12"/>
        <end position="35"/>
    </location>
</feature>
<evidence type="ECO:0000313" key="3">
    <source>
        <dbReference type="EMBL" id="MDI9095439.1"/>
    </source>
</evidence>
<dbReference type="Proteomes" id="UP000682358">
    <property type="component" value="Plasmid p15628B_125"/>
</dbReference>